<feature type="domain" description="HEPN" evidence="1">
    <location>
        <begin position="138"/>
        <end position="246"/>
    </location>
</feature>
<dbReference type="InterPro" id="IPR043519">
    <property type="entry name" value="NT_sf"/>
</dbReference>
<evidence type="ECO:0000313" key="3">
    <source>
        <dbReference type="Proteomes" id="UP000236173"/>
    </source>
</evidence>
<dbReference type="PANTHER" id="PTHR43449">
    <property type="entry name" value="NUCLEOTIDYLTRANSFERASE"/>
    <property type="match status" value="1"/>
</dbReference>
<dbReference type="Gene3D" id="1.20.120.330">
    <property type="entry name" value="Nucleotidyltransferases domain 2"/>
    <property type="match status" value="1"/>
</dbReference>
<dbReference type="SUPFAM" id="SSF81301">
    <property type="entry name" value="Nucleotidyltransferase"/>
    <property type="match status" value="1"/>
</dbReference>
<dbReference type="SUPFAM" id="SSF81593">
    <property type="entry name" value="Nucleotidyltransferase substrate binding subunit/domain"/>
    <property type="match status" value="1"/>
</dbReference>
<proteinExistence type="predicted"/>
<dbReference type="InterPro" id="IPR007842">
    <property type="entry name" value="HEPN_dom"/>
</dbReference>
<evidence type="ECO:0000259" key="1">
    <source>
        <dbReference type="PROSITE" id="PS50910"/>
    </source>
</evidence>
<organism evidence="2 3">
    <name type="scientific">Candidatus Fervidibacter japonicus</name>
    <dbReference type="NCBI Taxonomy" id="2035412"/>
    <lineage>
        <taxon>Bacteria</taxon>
        <taxon>Candidatus Fervidibacterota</taxon>
        <taxon>Candidatus Fervidibacter</taxon>
    </lineage>
</organism>
<name>A0A2H5X9G9_9BACT</name>
<dbReference type="CDD" id="cd05403">
    <property type="entry name" value="NT_KNTase_like"/>
    <property type="match status" value="1"/>
</dbReference>
<dbReference type="Pfam" id="PF05168">
    <property type="entry name" value="HEPN"/>
    <property type="match status" value="1"/>
</dbReference>
<dbReference type="GO" id="GO:0016779">
    <property type="term" value="F:nucleotidyltransferase activity"/>
    <property type="evidence" value="ECO:0007669"/>
    <property type="project" value="InterPro"/>
</dbReference>
<comment type="caution">
    <text evidence="2">The sequence shown here is derived from an EMBL/GenBank/DDBJ whole genome shotgun (WGS) entry which is preliminary data.</text>
</comment>
<dbReference type="Gene3D" id="3.30.460.10">
    <property type="entry name" value="Beta Polymerase, domain 2"/>
    <property type="match status" value="1"/>
</dbReference>
<gene>
    <name evidence="2" type="ORF">HRbin17_00309</name>
</gene>
<dbReference type="EMBL" id="BEHT01000003">
    <property type="protein sequence ID" value="GBC97814.1"/>
    <property type="molecule type" value="Genomic_DNA"/>
</dbReference>
<dbReference type="Pfam" id="PF01909">
    <property type="entry name" value="NTP_transf_2"/>
    <property type="match status" value="1"/>
</dbReference>
<dbReference type="SMART" id="SM00748">
    <property type="entry name" value="HEPN"/>
    <property type="match status" value="1"/>
</dbReference>
<dbReference type="AlphaFoldDB" id="A0A2H5X9G9"/>
<protein>
    <recommendedName>
        <fullName evidence="1">HEPN domain-containing protein</fullName>
    </recommendedName>
</protein>
<reference evidence="3" key="1">
    <citation type="submission" date="2017-09" db="EMBL/GenBank/DDBJ databases">
        <title>Metaegenomics of thermophilic ammonia-oxidizing enrichment culture.</title>
        <authorList>
            <person name="Kato S."/>
            <person name="Suzuki K."/>
        </authorList>
    </citation>
    <scope>NUCLEOTIDE SEQUENCE [LARGE SCALE GENOMIC DNA]</scope>
</reference>
<dbReference type="InterPro" id="IPR002934">
    <property type="entry name" value="Polymerase_NTP_transf_dom"/>
</dbReference>
<sequence length="260" mass="29705">MLMTKQQIQIADTELRRYMEANWKRILELFAPQHLIAFGSRVDGSARPDSDIDLIVVSDAFEGIPFLERSRRFNEQIPWHLRVDAWCYTVKEFERLRRQVGIVADACREGLWLIKGDLLPDEEMSGVMTPEEQAQRWIAQGDHDLNLARIAYENDSYEWAVAIAQQAAEKFLKALYIVRFQATPPRTHDLAMLADALGAPPELASIGRPLTEDYMRARYPDIAGGIPHEVFDAATAQERIAQAQQIRDWVIQQLRQGGST</sequence>
<evidence type="ECO:0000313" key="2">
    <source>
        <dbReference type="EMBL" id="GBC97814.1"/>
    </source>
</evidence>
<dbReference type="PANTHER" id="PTHR43449:SF1">
    <property type="entry name" value="POLYMERASE BETA NUCLEOTIDYLTRANSFERASE DOMAIN-CONTAINING PROTEIN"/>
    <property type="match status" value="1"/>
</dbReference>
<dbReference type="PROSITE" id="PS50910">
    <property type="entry name" value="HEPN"/>
    <property type="match status" value="1"/>
</dbReference>
<dbReference type="Proteomes" id="UP000236173">
    <property type="component" value="Unassembled WGS sequence"/>
</dbReference>
<accession>A0A2H5X9G9</accession>